<feature type="transmembrane region" description="Helical" evidence="1">
    <location>
        <begin position="156"/>
        <end position="175"/>
    </location>
</feature>
<dbReference type="AlphaFoldDB" id="A0A3M6TJU8"/>
<keyword evidence="1" id="KW-0472">Membrane</keyword>
<evidence type="ECO:0000256" key="1">
    <source>
        <dbReference type="SAM" id="Phobius"/>
    </source>
</evidence>
<evidence type="ECO:0000313" key="3">
    <source>
        <dbReference type="Proteomes" id="UP000275408"/>
    </source>
</evidence>
<sequence>PTVLRSRNRKQEEISHYFQGFIGTMATKNWKLLREAILKMNKQRYLSVMQGINKFTTSTNSRTLYHNTNKVTDTGFQKKEINNPGEGLHRNELAITGMMSMADFPSAHSQRSKDLVSTQTQSGLECRRCLTHLALGTTREKTHNDSEDNTKTKESLCGLLFNSYVLCLFVLGSYIPMD</sequence>
<comment type="caution">
    <text evidence="2">The sequence shown here is derived from an EMBL/GenBank/DDBJ whole genome shotgun (WGS) entry which is preliminary data.</text>
</comment>
<reference evidence="2 3" key="1">
    <citation type="journal article" date="2018" name="Sci. Rep.">
        <title>Comparative analysis of the Pocillopora damicornis genome highlights role of immune system in coral evolution.</title>
        <authorList>
            <person name="Cunning R."/>
            <person name="Bay R.A."/>
            <person name="Gillette P."/>
            <person name="Baker A.C."/>
            <person name="Traylor-Knowles N."/>
        </authorList>
    </citation>
    <scope>NUCLEOTIDE SEQUENCE [LARGE SCALE GENOMIC DNA]</scope>
    <source>
        <strain evidence="2">RSMAS</strain>
        <tissue evidence="2">Whole animal</tissue>
    </source>
</reference>
<keyword evidence="1" id="KW-0812">Transmembrane</keyword>
<protein>
    <submittedName>
        <fullName evidence="2">Uncharacterized protein</fullName>
    </submittedName>
</protein>
<dbReference type="Proteomes" id="UP000275408">
    <property type="component" value="Unassembled WGS sequence"/>
</dbReference>
<organism evidence="2 3">
    <name type="scientific">Pocillopora damicornis</name>
    <name type="common">Cauliflower coral</name>
    <name type="synonym">Millepora damicornis</name>
    <dbReference type="NCBI Taxonomy" id="46731"/>
    <lineage>
        <taxon>Eukaryota</taxon>
        <taxon>Metazoa</taxon>
        <taxon>Cnidaria</taxon>
        <taxon>Anthozoa</taxon>
        <taxon>Hexacorallia</taxon>
        <taxon>Scleractinia</taxon>
        <taxon>Astrocoeniina</taxon>
        <taxon>Pocilloporidae</taxon>
        <taxon>Pocillopora</taxon>
    </lineage>
</organism>
<gene>
    <name evidence="2" type="ORF">pdam_00008891</name>
</gene>
<feature type="non-terminal residue" evidence="2">
    <location>
        <position position="1"/>
    </location>
</feature>
<name>A0A3M6TJU8_POCDA</name>
<dbReference type="EMBL" id="RCHS01003465">
    <property type="protein sequence ID" value="RMX41616.1"/>
    <property type="molecule type" value="Genomic_DNA"/>
</dbReference>
<dbReference type="OrthoDB" id="5989556at2759"/>
<keyword evidence="3" id="KW-1185">Reference proteome</keyword>
<evidence type="ECO:0000313" key="2">
    <source>
        <dbReference type="EMBL" id="RMX41616.1"/>
    </source>
</evidence>
<keyword evidence="1" id="KW-1133">Transmembrane helix</keyword>
<accession>A0A3M6TJU8</accession>
<proteinExistence type="predicted"/>